<dbReference type="SUPFAM" id="SSF51338">
    <property type="entry name" value="Composite domain of metallo-dependent hydrolases"/>
    <property type="match status" value="1"/>
</dbReference>
<dbReference type="PANTHER" id="PTHR43794:SF11">
    <property type="entry name" value="AMIDOHYDROLASE-RELATED DOMAIN-CONTAINING PROTEIN"/>
    <property type="match status" value="1"/>
</dbReference>
<protein>
    <recommendedName>
        <fullName evidence="4">Amidohydrolase-related domain-containing protein</fullName>
    </recommendedName>
</protein>
<dbReference type="OrthoDB" id="194468at2759"/>
<accession>A0A072PFZ8</accession>
<gene>
    <name evidence="2" type="ORF">A1O9_06613</name>
</gene>
<evidence type="ECO:0000256" key="1">
    <source>
        <dbReference type="ARBA" id="ARBA00022801"/>
    </source>
</evidence>
<dbReference type="VEuPathDB" id="FungiDB:A1O9_06613"/>
<dbReference type="Gene3D" id="2.30.40.10">
    <property type="entry name" value="Urease, subunit C, domain 1"/>
    <property type="match status" value="1"/>
</dbReference>
<dbReference type="HOGENOM" id="CLU_073099_1_0_1"/>
<reference evidence="2 3" key="1">
    <citation type="submission" date="2013-03" db="EMBL/GenBank/DDBJ databases">
        <title>The Genome Sequence of Exophiala aquamarina CBS 119918.</title>
        <authorList>
            <consortium name="The Broad Institute Genomics Platform"/>
            <person name="Cuomo C."/>
            <person name="de Hoog S."/>
            <person name="Gorbushina A."/>
            <person name="Walker B."/>
            <person name="Young S.K."/>
            <person name="Zeng Q."/>
            <person name="Gargeya S."/>
            <person name="Fitzgerald M."/>
            <person name="Haas B."/>
            <person name="Abouelleil A."/>
            <person name="Allen A.W."/>
            <person name="Alvarado L."/>
            <person name="Arachchi H.M."/>
            <person name="Berlin A.M."/>
            <person name="Chapman S.B."/>
            <person name="Gainer-Dewar J."/>
            <person name="Goldberg J."/>
            <person name="Griggs A."/>
            <person name="Gujja S."/>
            <person name="Hansen M."/>
            <person name="Howarth C."/>
            <person name="Imamovic A."/>
            <person name="Ireland A."/>
            <person name="Larimer J."/>
            <person name="McCowan C."/>
            <person name="Murphy C."/>
            <person name="Pearson M."/>
            <person name="Poon T.W."/>
            <person name="Priest M."/>
            <person name="Roberts A."/>
            <person name="Saif S."/>
            <person name="Shea T."/>
            <person name="Sisk P."/>
            <person name="Sykes S."/>
            <person name="Wortman J."/>
            <person name="Nusbaum C."/>
            <person name="Birren B."/>
        </authorList>
    </citation>
    <scope>NUCLEOTIDE SEQUENCE [LARGE SCALE GENOMIC DNA]</scope>
    <source>
        <strain evidence="2 3">CBS 119918</strain>
    </source>
</reference>
<dbReference type="PANTHER" id="PTHR43794">
    <property type="entry name" value="AMINOHYDROLASE SSNA-RELATED"/>
    <property type="match status" value="1"/>
</dbReference>
<sequence>MATKYIIKNITVISVDDEIGNVRNCDVLIDDGAISAVGSGLTHSTDHTIIDGTNAIVSPGFFDTHRHTWQCQLKSVATDFALSDYVLALRHINGASYIAHDAYIGNLCGALESIDNGTTYLVDHSQSMNSSEHADAAVKGLLDSKIRGVFRYALYPNPAWEGSCMDKEREVKTPNWRLNDAHRIRETYFKSTEPEDILRFGFASSEPNATQIDKLVSENEFSRSIGAAVIGAHISFRKRNPGNCIVRQHD</sequence>
<organism evidence="2 3">
    <name type="scientific">Exophiala aquamarina CBS 119918</name>
    <dbReference type="NCBI Taxonomy" id="1182545"/>
    <lineage>
        <taxon>Eukaryota</taxon>
        <taxon>Fungi</taxon>
        <taxon>Dikarya</taxon>
        <taxon>Ascomycota</taxon>
        <taxon>Pezizomycotina</taxon>
        <taxon>Eurotiomycetes</taxon>
        <taxon>Chaetothyriomycetidae</taxon>
        <taxon>Chaetothyriales</taxon>
        <taxon>Herpotrichiellaceae</taxon>
        <taxon>Exophiala</taxon>
    </lineage>
</organism>
<name>A0A072PFZ8_9EURO</name>
<evidence type="ECO:0000313" key="2">
    <source>
        <dbReference type="EMBL" id="KEF58687.1"/>
    </source>
</evidence>
<dbReference type="GO" id="GO:0016810">
    <property type="term" value="F:hydrolase activity, acting on carbon-nitrogen (but not peptide) bonds"/>
    <property type="evidence" value="ECO:0007669"/>
    <property type="project" value="InterPro"/>
</dbReference>
<dbReference type="GeneID" id="25281530"/>
<proteinExistence type="predicted"/>
<dbReference type="EMBL" id="AMGV01000004">
    <property type="protein sequence ID" value="KEF58687.1"/>
    <property type="molecule type" value="Genomic_DNA"/>
</dbReference>
<dbReference type="Gene3D" id="3.20.20.140">
    <property type="entry name" value="Metal-dependent hydrolases"/>
    <property type="match status" value="1"/>
</dbReference>
<dbReference type="SUPFAM" id="SSF51556">
    <property type="entry name" value="Metallo-dependent hydrolases"/>
    <property type="match status" value="1"/>
</dbReference>
<dbReference type="InterPro" id="IPR011059">
    <property type="entry name" value="Metal-dep_hydrolase_composite"/>
</dbReference>
<dbReference type="AlphaFoldDB" id="A0A072PFZ8"/>
<dbReference type="Proteomes" id="UP000027920">
    <property type="component" value="Unassembled WGS sequence"/>
</dbReference>
<dbReference type="STRING" id="1182545.A0A072PFZ8"/>
<comment type="caution">
    <text evidence="2">The sequence shown here is derived from an EMBL/GenBank/DDBJ whole genome shotgun (WGS) entry which is preliminary data.</text>
</comment>
<dbReference type="InterPro" id="IPR032466">
    <property type="entry name" value="Metal_Hydrolase"/>
</dbReference>
<evidence type="ECO:0000313" key="3">
    <source>
        <dbReference type="Proteomes" id="UP000027920"/>
    </source>
</evidence>
<keyword evidence="1" id="KW-0378">Hydrolase</keyword>
<dbReference type="RefSeq" id="XP_013261277.1">
    <property type="nucleotide sequence ID" value="XM_013405823.1"/>
</dbReference>
<evidence type="ECO:0008006" key="4">
    <source>
        <dbReference type="Google" id="ProtNLM"/>
    </source>
</evidence>
<dbReference type="InterPro" id="IPR050287">
    <property type="entry name" value="MTA/SAH_deaminase"/>
</dbReference>
<keyword evidence="3" id="KW-1185">Reference proteome</keyword>